<dbReference type="InterPro" id="IPR014853">
    <property type="entry name" value="VWF/SSPO/ZAN-like_Cys-rich_dom"/>
</dbReference>
<feature type="non-terminal residue" evidence="5">
    <location>
        <position position="1"/>
    </location>
</feature>
<dbReference type="PROSITE" id="PS51233">
    <property type="entry name" value="VWFD"/>
    <property type="match status" value="2"/>
</dbReference>
<keyword evidence="2" id="KW-1015">Disulfide bond</keyword>
<dbReference type="InterPro" id="IPR050780">
    <property type="entry name" value="Mucin_vWF_Thrombospondin_sf"/>
</dbReference>
<feature type="domain" description="VWFD" evidence="4">
    <location>
        <begin position="900"/>
        <end position="1072"/>
    </location>
</feature>
<dbReference type="EMBL" id="JAFBMS010000107">
    <property type="protein sequence ID" value="KAG9335902.1"/>
    <property type="molecule type" value="Genomic_DNA"/>
</dbReference>
<dbReference type="SMART" id="SM00216">
    <property type="entry name" value="VWD"/>
    <property type="match status" value="2"/>
</dbReference>
<evidence type="ECO:0000259" key="4">
    <source>
        <dbReference type="PROSITE" id="PS51233"/>
    </source>
</evidence>
<evidence type="ECO:0000313" key="6">
    <source>
        <dbReference type="Proteomes" id="UP000824540"/>
    </source>
</evidence>
<keyword evidence="6" id="KW-1185">Reference proteome</keyword>
<proteinExistence type="predicted"/>
<accession>A0A8T2NDX8</accession>
<evidence type="ECO:0000256" key="2">
    <source>
        <dbReference type="ARBA" id="ARBA00023157"/>
    </source>
</evidence>
<sequence length="1072" mass="118911">GVVESFSGEAFYLSTTCPTTLLHLARNEVDYEIITIRGKSGLIERVELTLNKIKTVVENGKIFVEDKRMDEFGNYVLLCEENIEVYENKTILECAFYSAIGRKCFEEEFIRGWEASGCSDPVCPGDLKYEGQGSPYIPTCSNPEVPKQEETIQTCVCPQGTVLNNYENGSHCVAKKDCPCVHIGKLYAPGAERSTKCQSCICENGAWTCSIKNCPDRCVIEGGSVTTFDGKRYTLPKACTYVASQDVYTFSRNSVKVGNEEINELHQTGLCGNYNDDTTDDFTTSYNIRENSARLFALSWATGMCADETPEPCGTDLEKVAHQDCSRLTQAGGIFAKCHDHVPSDHYYEARPNSASCLQLTDMFNDAHACVRIVCNCQGKKECLCVALSNYAKACACQGITVGDWRKDMEDCMEPCDNGLQFGYDMRSCNSTCLSLTGSDPSCQVEDAPVEGCGCTAGTYLNSDNTCSTDKSCESGCYCPEGQYEDDYGFCVSPENCTCLYSGVVYTPGQTVTASSHDCTCKGGEWECVDNPCPGRKCEVYGNGHYQTFDSKWYHFDGYCRYILVQDNCGSGSGTFSVTAESVPCCDEKLTCSRRIILTLQGNVTLKLDDLEVMEYDNDMAPQYTVHTIGLHTVISVPSLDVSLIWDKHTRLSIILGERWKNKVCGLCGNYNNNEKDDLQIQGSMEKAGVLPAANSWKMPTPSCSDVVEEQFPCERFSYCSHWAERRCMILSSDIFKDCHTKVDYTPYFRACLKETCACNRGGPFQGFCIAVAAYAEACCEEGVSVKWRTPERCPVYCDYYNKQNQDSSDPTWHYEPCGNPEIKTCGENKYCARKLEGGFCWDAKNLVRRAIGYTWTEGCTKYRCMSPGIITETKVTCPALVKPDCPNGKMRKVKIDECCRCELYGDPHYISFDGTSFSFQGSCNYILVDEIMPTHNFSVIVDNYNCASEVSCVRGVQVKYGENTVTLSISPTGRSIVITFNKQIVPQPYEDQGIQIRSNGRSVCGGAACVRRDGTEELNDCCDKTAYDWVYPDPLKPSCANKQKPCTPTPPPPTVTPTPCPPSHLCDLLTH</sequence>
<evidence type="ECO:0000256" key="3">
    <source>
        <dbReference type="ARBA" id="ARBA00023180"/>
    </source>
</evidence>
<dbReference type="Proteomes" id="UP000824540">
    <property type="component" value="Unassembled WGS sequence"/>
</dbReference>
<dbReference type="Pfam" id="PF08742">
    <property type="entry name" value="C8"/>
    <property type="match status" value="2"/>
</dbReference>
<dbReference type="SMART" id="SM00215">
    <property type="entry name" value="VWC_out"/>
    <property type="match status" value="2"/>
</dbReference>
<evidence type="ECO:0000256" key="1">
    <source>
        <dbReference type="ARBA" id="ARBA00022737"/>
    </source>
</evidence>
<keyword evidence="1" id="KW-0677">Repeat</keyword>
<dbReference type="InterPro" id="IPR001007">
    <property type="entry name" value="VWF_dom"/>
</dbReference>
<reference evidence="5" key="1">
    <citation type="thesis" date="2021" institute="BYU ScholarsArchive" country="Provo, UT, USA">
        <title>Applications of and Algorithms for Genome Assembly and Genomic Analyses with an Emphasis on Marine Teleosts.</title>
        <authorList>
            <person name="Pickett B.D."/>
        </authorList>
    </citation>
    <scope>NUCLEOTIDE SEQUENCE</scope>
    <source>
        <strain evidence="5">HI-2016</strain>
    </source>
</reference>
<dbReference type="Pfam" id="PF00094">
    <property type="entry name" value="VWD"/>
    <property type="match status" value="3"/>
</dbReference>
<dbReference type="PANTHER" id="PTHR11339">
    <property type="entry name" value="EXTRACELLULAR MATRIX GLYCOPROTEIN RELATED"/>
    <property type="match status" value="1"/>
</dbReference>
<evidence type="ECO:0000313" key="5">
    <source>
        <dbReference type="EMBL" id="KAG9335902.1"/>
    </source>
</evidence>
<gene>
    <name evidence="5" type="ORF">JZ751_003559</name>
</gene>
<keyword evidence="3" id="KW-0325">Glycoprotein</keyword>
<dbReference type="SMART" id="SM00832">
    <property type="entry name" value="C8"/>
    <property type="match status" value="2"/>
</dbReference>
<dbReference type="CDD" id="cd19941">
    <property type="entry name" value="TIL"/>
    <property type="match status" value="2"/>
</dbReference>
<name>A0A8T2NDX8_9TELE</name>
<dbReference type="OrthoDB" id="160294at2759"/>
<dbReference type="PANTHER" id="PTHR11339:SF408">
    <property type="entry name" value="MUCIN-5B"/>
    <property type="match status" value="1"/>
</dbReference>
<protein>
    <recommendedName>
        <fullName evidence="4">VWFD domain-containing protein</fullName>
    </recommendedName>
</protein>
<dbReference type="SUPFAM" id="SSF57567">
    <property type="entry name" value="Serine protease inhibitors"/>
    <property type="match status" value="1"/>
</dbReference>
<feature type="non-terminal residue" evidence="5">
    <location>
        <position position="1072"/>
    </location>
</feature>
<dbReference type="InterPro" id="IPR001846">
    <property type="entry name" value="VWF_type-D"/>
</dbReference>
<dbReference type="AlphaFoldDB" id="A0A8T2NDX8"/>
<organism evidence="5 6">
    <name type="scientific">Albula glossodonta</name>
    <name type="common">roundjaw bonefish</name>
    <dbReference type="NCBI Taxonomy" id="121402"/>
    <lineage>
        <taxon>Eukaryota</taxon>
        <taxon>Metazoa</taxon>
        <taxon>Chordata</taxon>
        <taxon>Craniata</taxon>
        <taxon>Vertebrata</taxon>
        <taxon>Euteleostomi</taxon>
        <taxon>Actinopterygii</taxon>
        <taxon>Neopterygii</taxon>
        <taxon>Teleostei</taxon>
        <taxon>Albuliformes</taxon>
        <taxon>Albulidae</taxon>
        <taxon>Albula</taxon>
    </lineage>
</organism>
<dbReference type="InterPro" id="IPR036084">
    <property type="entry name" value="Ser_inhib-like_sf"/>
</dbReference>
<comment type="caution">
    <text evidence="5">The sequence shown here is derived from an EMBL/GenBank/DDBJ whole genome shotgun (WGS) entry which is preliminary data.</text>
</comment>
<dbReference type="Gene3D" id="2.10.25.10">
    <property type="entry name" value="Laminin"/>
    <property type="match status" value="1"/>
</dbReference>
<feature type="domain" description="VWFD" evidence="4">
    <location>
        <begin position="536"/>
        <end position="705"/>
    </location>
</feature>